<dbReference type="CDD" id="cd12013">
    <property type="entry name" value="SH3_RIM-BP_3"/>
    <property type="match status" value="1"/>
</dbReference>
<feature type="compositionally biased region" description="Basic residues" evidence="4">
    <location>
        <begin position="1266"/>
        <end position="1289"/>
    </location>
</feature>
<feature type="region of interest" description="Disordered" evidence="4">
    <location>
        <begin position="717"/>
        <end position="737"/>
    </location>
</feature>
<accession>A0A915P9S6</accession>
<feature type="compositionally biased region" description="Low complexity" evidence="4">
    <location>
        <begin position="874"/>
        <end position="892"/>
    </location>
</feature>
<feature type="region of interest" description="Disordered" evidence="4">
    <location>
        <begin position="571"/>
        <end position="604"/>
    </location>
</feature>
<dbReference type="InterPro" id="IPR001452">
    <property type="entry name" value="SH3_domain"/>
</dbReference>
<dbReference type="InterPro" id="IPR042299">
    <property type="entry name" value="Ufd1-like_Nn"/>
</dbReference>
<dbReference type="FunFam" id="2.30.30.40:FF:000016">
    <property type="entry name" value="RIMS-binding protein 2 isoform X2"/>
    <property type="match status" value="1"/>
</dbReference>
<dbReference type="Gene3D" id="2.40.40.50">
    <property type="entry name" value="Ubiquitin fusion degradation protein UFD1, N-terminal domain"/>
    <property type="match status" value="1"/>
</dbReference>
<dbReference type="Gene3D" id="2.60.40.10">
    <property type="entry name" value="Immunoglobulins"/>
    <property type="match status" value="1"/>
</dbReference>
<dbReference type="InterPro" id="IPR013783">
    <property type="entry name" value="Ig-like_fold"/>
</dbReference>
<feature type="compositionally biased region" description="Gly residues" evidence="4">
    <location>
        <begin position="1044"/>
        <end position="1058"/>
    </location>
</feature>
<feature type="region of interest" description="Disordered" evidence="4">
    <location>
        <begin position="532"/>
        <end position="557"/>
    </location>
</feature>
<keyword evidence="1 3" id="KW-0728">SH3 domain</keyword>
<dbReference type="PANTHER" id="PTHR14234:SF19">
    <property type="entry name" value="RIM-BINDING PROTEIN, ISOFORM F"/>
    <property type="match status" value="1"/>
</dbReference>
<dbReference type="WBParaSite" id="scf7180000423479.g11080">
    <property type="protein sequence ID" value="scf7180000423479.g11080"/>
    <property type="gene ID" value="scf7180000423479.g11080"/>
</dbReference>
<dbReference type="Pfam" id="PF07653">
    <property type="entry name" value="SH3_2"/>
    <property type="match status" value="3"/>
</dbReference>
<dbReference type="SUPFAM" id="SSF49265">
    <property type="entry name" value="Fibronectin type III"/>
    <property type="match status" value="1"/>
</dbReference>
<feature type="compositionally biased region" description="Polar residues" evidence="4">
    <location>
        <begin position="1100"/>
        <end position="1111"/>
    </location>
</feature>
<feature type="compositionally biased region" description="Polar residues" evidence="4">
    <location>
        <begin position="538"/>
        <end position="557"/>
    </location>
</feature>
<dbReference type="SMART" id="SM00326">
    <property type="entry name" value="SH3"/>
    <property type="match status" value="3"/>
</dbReference>
<dbReference type="PANTHER" id="PTHR14234">
    <property type="entry name" value="RIM BINDING PROTEIN-RELATED"/>
    <property type="match status" value="1"/>
</dbReference>
<dbReference type="PROSITE" id="PS50002">
    <property type="entry name" value="SH3"/>
    <property type="match status" value="3"/>
</dbReference>
<feature type="region of interest" description="Disordered" evidence="4">
    <location>
        <begin position="1098"/>
        <end position="1121"/>
    </location>
</feature>
<feature type="region of interest" description="Disordered" evidence="4">
    <location>
        <begin position="863"/>
        <end position="913"/>
    </location>
</feature>
<dbReference type="InterPro" id="IPR035755">
    <property type="entry name" value="RIM-BP_SH3_3"/>
</dbReference>
<dbReference type="Proteomes" id="UP000887560">
    <property type="component" value="Unplaced"/>
</dbReference>
<dbReference type="InterPro" id="IPR036028">
    <property type="entry name" value="SH3-like_dom_sf"/>
</dbReference>
<sequence>MRGGPNVGDHQHLSSAFLKTLLNTRPNSSLFRAAFQYLPIRDSPNENPHVELALQPGELVLVHGPMDEDCFYWGETLDNRAGLVPSNFVQRVSEEEMSNLLQQTSLQQPSTSKTFVPIEENFCCSSIPSTSTITTTTNAVTQNNKIFNLKQQSPLVINRVDSPSFVLSVPQHLAQIRHDFTELEKQQKHLLQPDSVCSNNQICAVVPGSFKCRALLEDLDLDKFVNVSVRSVTSDGLTSPDAACTLAVGSGIVNNLTPTSTQLSWYPSNSNTEHIILLNAIKVGVCPPAVFQVQINGLTPSTIYRLSVRTKHPRAVLEKRPVERCVDFKTLPKIGLPDPPLEVRAENGPQPGTLLVSWKPNSSQPRPPSRAAVQSYLVYADGRCIAEIPGSTADHVLLRLSDFADDPPMFITVRTKTKEGNVSADSKVVRVPRSGNGITNEREGVVIMQNNSSLPYYTSDRLISSEKNFSSPNKVPKGLLIIPPKQQQYQQNTSATSLQNNINRWEEKPAPPTNVTDPLQQQQYFTFHPKTLDKTYYNPRNGTSTNDQNNGNTHQPNSTLYFLEQNYLQKHQQRQRLHSAAPSTSRSFLQSRASNNNILPPSSIPSQIAKKMLKTNFLQQHHQPPESTRSEPDLRPMRRDEINSRWFVAIQDHQPRMGGITEELPFRRHQLIKVYGDVDMNGFFWAEARGRYGFVPFNKLVEIAKDDLFLAAEQHAGTSMPEGGQQQPWTGGISSSQRRMKWGSIKSRSYEHTERQGRYGNYHGGVQADYEPGRGSQPLYYPDPYIERTARRGRQLPEYRGATVGVGAPIEQRNLPNIGDVKTTSGGVREKENAALRYRSPQVNGGTRQGREKKRIMIPEMSTKEEEEQMAEISKYQQQQYSNNSKYYQQQKTSLDEEEQQQDDGFSYDEQQGGGEYQQMRGIQSQLMIAKYDYDSRHLSPNVDAEQVELSFRQGDLITIFGPMDEDGFYLGELNGIRGLVPSNFLQPAPQTTEPVLHSRPKGVAFCSDLNNSDYQMMAKTSIGNKKELGGGGRGQQQQQSLQGGMGGTSGTGGGGRETSGNLPRIASSSKTLNKIQISNQQQQPSAPIPAKSLIKKSSDLSNRTIQQQPNVRKGSHAGAKGPHSVVKLVLFDFIANLRDWGYNWWYSVETASSSDPDCSTMLSPSFECVSVNSQPTERANSTYIQPQPTAAVSEYVVGGFQPNTVREYEVSEYVVGQAGNSTNDDNTRTATTAVTVSTTAVRTTTAVAVAVPAPSTNKPSTSSTRHSHRSTSAHPHRHSHRHSSQRRSRSAEAHNPSIFSPAELIEEVEDEDEELLRHARMVWPKVPPILRCYSVEKHPKLSRSAIRDAVYGGKISLPPSFTGILPFLYGWFKLKVVQYKITPVTQPLEGIDPYPSKVYCGVLDYEAPEDQCYLPPWMMQQLDLDDGYPVWIEYVRPELKTATFARFKPILSKRVLSIINEENIKEVRHVLEVQLSKYQCLSVGDEIAIE</sequence>
<feature type="domain" description="SH3" evidence="5">
    <location>
        <begin position="642"/>
        <end position="705"/>
    </location>
</feature>
<feature type="compositionally biased region" description="Polar residues" evidence="4">
    <location>
        <begin position="581"/>
        <end position="604"/>
    </location>
</feature>
<organism evidence="6 7">
    <name type="scientific">Meloidogyne floridensis</name>
    <dbReference type="NCBI Taxonomy" id="298350"/>
    <lineage>
        <taxon>Eukaryota</taxon>
        <taxon>Metazoa</taxon>
        <taxon>Ecdysozoa</taxon>
        <taxon>Nematoda</taxon>
        <taxon>Chromadorea</taxon>
        <taxon>Rhabditida</taxon>
        <taxon>Tylenchina</taxon>
        <taxon>Tylenchomorpha</taxon>
        <taxon>Tylenchoidea</taxon>
        <taxon>Meloidogynidae</taxon>
        <taxon>Meloidogyninae</taxon>
        <taxon>Meloidogyne</taxon>
    </lineage>
</organism>
<protein>
    <submittedName>
        <fullName evidence="7">SH3 domain-containing protein</fullName>
    </submittedName>
</protein>
<reference evidence="7" key="1">
    <citation type="submission" date="2022-11" db="UniProtKB">
        <authorList>
            <consortium name="WormBaseParasite"/>
        </authorList>
    </citation>
    <scope>IDENTIFICATION</scope>
</reference>
<evidence type="ECO:0000256" key="4">
    <source>
        <dbReference type="SAM" id="MobiDB-lite"/>
    </source>
</evidence>
<dbReference type="InterPro" id="IPR036116">
    <property type="entry name" value="FN3_sf"/>
</dbReference>
<dbReference type="Pfam" id="PF03152">
    <property type="entry name" value="UFD1_N1"/>
    <property type="match status" value="1"/>
</dbReference>
<dbReference type="GO" id="GO:0007274">
    <property type="term" value="P:neuromuscular synaptic transmission"/>
    <property type="evidence" value="ECO:0007669"/>
    <property type="project" value="TreeGrafter"/>
</dbReference>
<dbReference type="InterPro" id="IPR057884">
    <property type="entry name" value="FN3_RIM-BP1/2/3"/>
</dbReference>
<evidence type="ECO:0000313" key="7">
    <source>
        <dbReference type="WBParaSite" id="scf7180000423479.g11080"/>
    </source>
</evidence>
<name>A0A915P9S6_9BILA</name>
<dbReference type="Gene3D" id="2.30.30.40">
    <property type="entry name" value="SH3 Domains"/>
    <property type="match status" value="3"/>
</dbReference>
<feature type="compositionally biased region" description="Low complexity" evidence="4">
    <location>
        <begin position="1249"/>
        <end position="1265"/>
    </location>
</feature>
<evidence type="ECO:0000256" key="3">
    <source>
        <dbReference type="PROSITE-ProRule" id="PRU00192"/>
    </source>
</evidence>
<feature type="region of interest" description="Disordered" evidence="4">
    <location>
        <begin position="1249"/>
        <end position="1304"/>
    </location>
</feature>
<dbReference type="InterPro" id="IPR040325">
    <property type="entry name" value="RIMBP1/2/3"/>
</dbReference>
<proteinExistence type="predicted"/>
<dbReference type="Pfam" id="PF25523">
    <property type="entry name" value="Ig_RIMBP2"/>
    <property type="match status" value="1"/>
</dbReference>
<dbReference type="GO" id="GO:0045202">
    <property type="term" value="C:synapse"/>
    <property type="evidence" value="ECO:0007669"/>
    <property type="project" value="GOC"/>
</dbReference>
<keyword evidence="6" id="KW-1185">Reference proteome</keyword>
<evidence type="ECO:0000313" key="6">
    <source>
        <dbReference type="Proteomes" id="UP000887560"/>
    </source>
</evidence>
<evidence type="ECO:0000256" key="1">
    <source>
        <dbReference type="ARBA" id="ARBA00022443"/>
    </source>
</evidence>
<dbReference type="InterPro" id="IPR055417">
    <property type="entry name" value="UFD1_N1"/>
</dbReference>
<keyword evidence="2" id="KW-0677">Repeat</keyword>
<evidence type="ECO:0000256" key="2">
    <source>
        <dbReference type="ARBA" id="ARBA00022737"/>
    </source>
</evidence>
<feature type="compositionally biased region" description="Polar residues" evidence="4">
    <location>
        <begin position="724"/>
        <end position="737"/>
    </location>
</feature>
<evidence type="ECO:0000259" key="5">
    <source>
        <dbReference type="PROSITE" id="PS50002"/>
    </source>
</evidence>
<dbReference type="SUPFAM" id="SSF50044">
    <property type="entry name" value="SH3-domain"/>
    <property type="match status" value="3"/>
</dbReference>
<feature type="region of interest" description="Disordered" evidence="4">
    <location>
        <begin position="1024"/>
        <end position="1065"/>
    </location>
</feature>
<feature type="domain" description="SH3" evidence="5">
    <location>
        <begin position="26"/>
        <end position="94"/>
    </location>
</feature>
<feature type="domain" description="SH3" evidence="5">
    <location>
        <begin position="923"/>
        <end position="991"/>
    </location>
</feature>